<feature type="transmembrane region" description="Helical" evidence="9">
    <location>
        <begin position="76"/>
        <end position="97"/>
    </location>
</feature>
<dbReference type="GO" id="GO:0030001">
    <property type="term" value="P:metal ion transport"/>
    <property type="evidence" value="ECO:0007669"/>
    <property type="project" value="UniProtKB-ARBA"/>
</dbReference>
<keyword evidence="11" id="KW-1185">Reference proteome</keyword>
<feature type="transmembrane region" description="Helical" evidence="9">
    <location>
        <begin position="286"/>
        <end position="307"/>
    </location>
</feature>
<feature type="transmembrane region" description="Helical" evidence="9">
    <location>
        <begin position="12"/>
        <end position="38"/>
    </location>
</feature>
<keyword evidence="7" id="KW-0406">Ion transport</keyword>
<reference evidence="11" key="1">
    <citation type="submission" date="2016-10" db="EMBL/GenBank/DDBJ databases">
        <authorList>
            <person name="Varghese N."/>
        </authorList>
    </citation>
    <scope>NUCLEOTIDE SEQUENCE [LARGE SCALE GENOMIC DNA]</scope>
    <source>
        <strain evidence="11">DSM 21843</strain>
    </source>
</reference>
<dbReference type="AlphaFoldDB" id="A0A172RVU1"/>
<evidence type="ECO:0000313" key="11">
    <source>
        <dbReference type="Proteomes" id="UP000182975"/>
    </source>
</evidence>
<dbReference type="Pfam" id="PF02386">
    <property type="entry name" value="TrkH"/>
    <property type="match status" value="1"/>
</dbReference>
<evidence type="ECO:0000256" key="8">
    <source>
        <dbReference type="ARBA" id="ARBA00023136"/>
    </source>
</evidence>
<feature type="transmembrane region" description="Helical" evidence="9">
    <location>
        <begin position="186"/>
        <end position="205"/>
    </location>
</feature>
<proteinExistence type="inferred from homology"/>
<organism evidence="10 11">
    <name type="scientific">Denitrobacterium detoxificans</name>
    <dbReference type="NCBI Taxonomy" id="79604"/>
    <lineage>
        <taxon>Bacteria</taxon>
        <taxon>Bacillati</taxon>
        <taxon>Actinomycetota</taxon>
        <taxon>Coriobacteriia</taxon>
        <taxon>Eggerthellales</taxon>
        <taxon>Eggerthellaceae</taxon>
        <taxon>Denitrobacterium</taxon>
    </lineage>
</organism>
<evidence type="ECO:0000256" key="3">
    <source>
        <dbReference type="ARBA" id="ARBA00022448"/>
    </source>
</evidence>
<evidence type="ECO:0000256" key="4">
    <source>
        <dbReference type="ARBA" id="ARBA00022475"/>
    </source>
</evidence>
<feature type="transmembrane region" description="Helical" evidence="9">
    <location>
        <begin position="135"/>
        <end position="161"/>
    </location>
</feature>
<dbReference type="PATRIC" id="fig|79604.3.peg.30"/>
<dbReference type="STRING" id="79604.AAY81_00150"/>
<comment type="subcellular location">
    <subcellularLocation>
        <location evidence="1">Cell membrane</location>
        <topology evidence="1">Multi-pass membrane protein</topology>
    </subcellularLocation>
</comment>
<comment type="similarity">
    <text evidence="2">Belongs to the TrkH potassium transport family.</text>
</comment>
<keyword evidence="6 9" id="KW-1133">Transmembrane helix</keyword>
<keyword evidence="8 9" id="KW-0472">Membrane</keyword>
<feature type="transmembrane region" description="Helical" evidence="9">
    <location>
        <begin position="340"/>
        <end position="359"/>
    </location>
</feature>
<dbReference type="GO" id="GO:0008324">
    <property type="term" value="F:monoatomic cation transmembrane transporter activity"/>
    <property type="evidence" value="ECO:0007669"/>
    <property type="project" value="InterPro"/>
</dbReference>
<feature type="transmembrane region" description="Helical" evidence="9">
    <location>
        <begin position="44"/>
        <end position="64"/>
    </location>
</feature>
<sequence>MWQRYTFYDFRVIAHYLGVLLTLVGIGMIVPLVVAFATKEWEPAHRYLFSVGLALTLGSALRMARIEPGRLNRQQAIAITSFAWLAAALMGAVPLVMSNHYGSYLDALFDAMALFTTTGASIVSQPDHLSYADSIWRLVTMYSGGLGLVVVAMSFGVFGAVTDSSLYDSEGHSEHVLPNVVQTAQFTIKLSLAVIGAASVVLIACMLAHGMTLARSLFHGVFMAVSSFMTVGLSPNSTNVAYYHSVVIEVVLMVLMLLGSINFSLQSEVIKGRIEAFLHDMEIRSGALWIMIMLAIFAASIAGVALLSNAPTMLRMGLFTFVSASTTAGFATLTSNQLNAVFPSGALLVLAIAMAIGGSSGSTSGGIKLRRIVIIGKSAIETMKITASPDSARIQTSYYHIGRMRLGAAEVKEAMTVFIMFVLVYIVGALAGIALGYDAVDALMESIAMASNGGMSAGITSAGMPIALKVIYIAEMWAGRLEFVTLLAVGIKILVSCKPRLASRAQKGDR</sequence>
<evidence type="ECO:0000256" key="1">
    <source>
        <dbReference type="ARBA" id="ARBA00004651"/>
    </source>
</evidence>
<feature type="transmembrane region" description="Helical" evidence="9">
    <location>
        <begin position="414"/>
        <end position="437"/>
    </location>
</feature>
<keyword evidence="5 9" id="KW-0812">Transmembrane</keyword>
<dbReference type="GO" id="GO:0005886">
    <property type="term" value="C:plasma membrane"/>
    <property type="evidence" value="ECO:0007669"/>
    <property type="project" value="UniProtKB-SubCell"/>
</dbReference>
<dbReference type="InterPro" id="IPR003445">
    <property type="entry name" value="Cat_transpt"/>
</dbReference>
<dbReference type="Proteomes" id="UP000182975">
    <property type="component" value="Unassembled WGS sequence"/>
</dbReference>
<dbReference type="PANTHER" id="PTHR32024">
    <property type="entry name" value="TRK SYSTEM POTASSIUM UPTAKE PROTEIN TRKG-RELATED"/>
    <property type="match status" value="1"/>
</dbReference>
<dbReference type="RefSeq" id="WP_066659875.1">
    <property type="nucleotide sequence ID" value="NZ_CP011402.1"/>
</dbReference>
<feature type="transmembrane region" description="Helical" evidence="9">
    <location>
        <begin position="449"/>
        <end position="471"/>
    </location>
</feature>
<name>A0A172RVU1_9ACTN</name>
<gene>
    <name evidence="10" type="ORF">SAMN02910314_00225</name>
</gene>
<feature type="transmembrane region" description="Helical" evidence="9">
    <location>
        <begin position="241"/>
        <end position="265"/>
    </location>
</feature>
<keyword evidence="4" id="KW-1003">Cell membrane</keyword>
<evidence type="ECO:0000256" key="9">
    <source>
        <dbReference type="SAM" id="Phobius"/>
    </source>
</evidence>
<dbReference type="EMBL" id="FOEC01000001">
    <property type="protein sequence ID" value="SEO42920.1"/>
    <property type="molecule type" value="Genomic_DNA"/>
</dbReference>
<accession>A0A172RVU1</accession>
<evidence type="ECO:0000256" key="6">
    <source>
        <dbReference type="ARBA" id="ARBA00022989"/>
    </source>
</evidence>
<dbReference type="OrthoDB" id="9810952at2"/>
<dbReference type="PANTHER" id="PTHR32024:SF2">
    <property type="entry name" value="TRK SYSTEM POTASSIUM UPTAKE PROTEIN TRKG-RELATED"/>
    <property type="match status" value="1"/>
</dbReference>
<evidence type="ECO:0000256" key="5">
    <source>
        <dbReference type="ARBA" id="ARBA00022692"/>
    </source>
</evidence>
<evidence type="ECO:0000256" key="7">
    <source>
        <dbReference type="ARBA" id="ARBA00023065"/>
    </source>
</evidence>
<protein>
    <submittedName>
        <fullName evidence="10">Trk system potassium uptake protein TrkH</fullName>
    </submittedName>
</protein>
<dbReference type="KEGG" id="ddt:AAY81_00150"/>
<keyword evidence="3" id="KW-0813">Transport</keyword>
<evidence type="ECO:0000313" key="10">
    <source>
        <dbReference type="EMBL" id="SEO42920.1"/>
    </source>
</evidence>
<evidence type="ECO:0000256" key="2">
    <source>
        <dbReference type="ARBA" id="ARBA00009137"/>
    </source>
</evidence>